<organism evidence="1 2">
    <name type="scientific">Paracoccus litorisediminis</name>
    <dbReference type="NCBI Taxonomy" id="2006130"/>
    <lineage>
        <taxon>Bacteria</taxon>
        <taxon>Pseudomonadati</taxon>
        <taxon>Pseudomonadota</taxon>
        <taxon>Alphaproteobacteria</taxon>
        <taxon>Rhodobacterales</taxon>
        <taxon>Paracoccaceae</taxon>
        <taxon>Paracoccus</taxon>
    </lineage>
</organism>
<reference evidence="1 2" key="1">
    <citation type="submission" date="2019-11" db="EMBL/GenBank/DDBJ databases">
        <authorList>
            <person name="Dong K."/>
        </authorList>
    </citation>
    <scope>NUCLEOTIDE SEQUENCE [LARGE SCALE GENOMIC DNA]</scope>
    <source>
        <strain evidence="1 2">NBRC 112902</strain>
    </source>
</reference>
<dbReference type="Pfam" id="PF06226">
    <property type="entry name" value="DUF1007"/>
    <property type="match status" value="1"/>
</dbReference>
<dbReference type="OrthoDB" id="1679673at2"/>
<gene>
    <name evidence="1" type="ORF">GL300_25370</name>
</gene>
<protein>
    <submittedName>
        <fullName evidence="1">DUF1007 family protein</fullName>
    </submittedName>
</protein>
<evidence type="ECO:0000313" key="2">
    <source>
        <dbReference type="Proteomes" id="UP000449846"/>
    </source>
</evidence>
<evidence type="ECO:0000313" key="1">
    <source>
        <dbReference type="EMBL" id="MTH62511.1"/>
    </source>
</evidence>
<dbReference type="AlphaFoldDB" id="A0A844HYH3"/>
<keyword evidence="2" id="KW-1185">Reference proteome</keyword>
<accession>A0A844HYH3</accession>
<comment type="caution">
    <text evidence="1">The sequence shown here is derived from an EMBL/GenBank/DDBJ whole genome shotgun (WGS) entry which is preliminary data.</text>
</comment>
<name>A0A844HYH3_9RHOB</name>
<proteinExistence type="predicted"/>
<dbReference type="EMBL" id="WMIG01000039">
    <property type="protein sequence ID" value="MTH62511.1"/>
    <property type="molecule type" value="Genomic_DNA"/>
</dbReference>
<sequence>MTTADKSRAIVRTDYRNGDMHHCHESPRGDRSSLRVSKLRLPPREPRPRPLPIVRIRNCMVGLATLLATSLACMGSVGAHPHVFIDADAALIFGESGKLEAVRVSWTYDEFFSLMMIEDAQFDTDGNGTPEPARLQAFAGHDVDWEAGFPGHIVAKQDGNPVRLGPPKSHEARYASGKIVTSHIRPLEHPIAVTTADPLLLRIYDPEYFIAYANPRGPWVEGRNDCKVTRRPPDISGQKELLDALQDLEMQSDSISVMNMPDVGITFSEGFEIACGAR</sequence>
<dbReference type="Proteomes" id="UP000449846">
    <property type="component" value="Unassembled WGS sequence"/>
</dbReference>
<dbReference type="InterPro" id="IPR010412">
    <property type="entry name" value="DUF1007"/>
</dbReference>